<dbReference type="RefSeq" id="WP_200278799.1">
    <property type="nucleotide sequence ID" value="NZ_JAENII010000006.1"/>
</dbReference>
<evidence type="ECO:0008006" key="3">
    <source>
        <dbReference type="Google" id="ProtNLM"/>
    </source>
</evidence>
<dbReference type="AlphaFoldDB" id="A0A934RDZ5"/>
<evidence type="ECO:0000313" key="1">
    <source>
        <dbReference type="EMBL" id="MBK1827351.1"/>
    </source>
</evidence>
<proteinExistence type="predicted"/>
<reference evidence="1" key="1">
    <citation type="submission" date="2021-01" db="EMBL/GenBank/DDBJ databases">
        <title>Modified the classification status of verrucomicrobia.</title>
        <authorList>
            <person name="Feng X."/>
        </authorList>
    </citation>
    <scope>NUCLEOTIDE SEQUENCE</scope>
    <source>
        <strain evidence="1">KCTC 22201</strain>
    </source>
</reference>
<name>A0A934RDZ5_9BACT</name>
<dbReference type="Gene3D" id="2.60.120.260">
    <property type="entry name" value="Galactose-binding domain-like"/>
    <property type="match status" value="1"/>
</dbReference>
<accession>A0A934RDZ5</accession>
<protein>
    <recommendedName>
        <fullName evidence="3">PEP-CTERM protein-sorting domain-containing protein</fullName>
    </recommendedName>
</protein>
<keyword evidence="2" id="KW-1185">Reference proteome</keyword>
<comment type="caution">
    <text evidence="1">The sequence shown here is derived from an EMBL/GenBank/DDBJ whole genome shotgun (WGS) entry which is preliminary data.</text>
</comment>
<organism evidence="1 2">
    <name type="scientific">Haloferula rosea</name>
    <dbReference type="NCBI Taxonomy" id="490093"/>
    <lineage>
        <taxon>Bacteria</taxon>
        <taxon>Pseudomonadati</taxon>
        <taxon>Verrucomicrobiota</taxon>
        <taxon>Verrucomicrobiia</taxon>
        <taxon>Verrucomicrobiales</taxon>
        <taxon>Verrucomicrobiaceae</taxon>
        <taxon>Haloferula</taxon>
    </lineage>
</organism>
<dbReference type="EMBL" id="JAENII010000006">
    <property type="protein sequence ID" value="MBK1827351.1"/>
    <property type="molecule type" value="Genomic_DNA"/>
</dbReference>
<sequence length="227" mass="23748">MQPVKPMRAPASHSLILAGFLFPAVTHGVVLMQLETFDSSTGWGVGNPHPSPPSIQADVGPDGNGDFALRMSASAGQGAGSRLAIINTSDWAGDYLTAGIDTLTMDLRNQSFLSSDMRVAVNGPGGWFVTDSQSLSAFSTWTPVSFDLSPGALISAGGSDASSTLSDVGEIRILHSSTPSFRGGTGQRTVLVDNIQAVPEPKTLMLTTFAALALLRRKRTVARGGRF</sequence>
<gene>
    <name evidence="1" type="ORF">JIN81_09980</name>
</gene>
<evidence type="ECO:0000313" key="2">
    <source>
        <dbReference type="Proteomes" id="UP000658278"/>
    </source>
</evidence>
<dbReference type="Proteomes" id="UP000658278">
    <property type="component" value="Unassembled WGS sequence"/>
</dbReference>